<dbReference type="EMBL" id="PDUD01000009">
    <property type="protein sequence ID" value="PHN07702.1"/>
    <property type="molecule type" value="Genomic_DNA"/>
</dbReference>
<keyword evidence="2" id="KW-1185">Reference proteome</keyword>
<organism evidence="1 2">
    <name type="scientific">Flavilitoribacter nigricans (strain ATCC 23147 / DSM 23189 / NBRC 102662 / NCIMB 1420 / SS-2)</name>
    <name type="common">Lewinella nigricans</name>
    <dbReference type="NCBI Taxonomy" id="1122177"/>
    <lineage>
        <taxon>Bacteria</taxon>
        <taxon>Pseudomonadati</taxon>
        <taxon>Bacteroidota</taxon>
        <taxon>Saprospiria</taxon>
        <taxon>Saprospirales</taxon>
        <taxon>Lewinellaceae</taxon>
        <taxon>Flavilitoribacter</taxon>
    </lineage>
</organism>
<proteinExistence type="predicted"/>
<name>A0A2D0NGT1_FLAN2</name>
<dbReference type="Proteomes" id="UP000223913">
    <property type="component" value="Unassembled WGS sequence"/>
</dbReference>
<gene>
    <name evidence="1" type="ORF">CRP01_06270</name>
</gene>
<sequence length="251" mass="28222">MIGLALLLCLGCQKERDLPLEDLTDFACPNDQLPLVSDPGECSAAGHLLVCNVYELAETKFLEAEDYAWVPMLCKDPAASVSYLNAAGESAELEITSRAHYIYRSRSTFNCSASTEHVDIVCQQNETAHLEFLGTQFGPDTLHLELSYFVNEITNEAPADPILRIILFQSRNLSNIANFYHSVDAMAENYSTRKRTYHNSITLLGTEYGEVIEFKVSETYNGAPYLHFYLKKGFGILAYKLHGELWVQSRE</sequence>
<reference evidence="1 2" key="1">
    <citation type="submission" date="2017-10" db="EMBL/GenBank/DDBJ databases">
        <title>The draft genome sequence of Lewinella nigricans NBRC 102662.</title>
        <authorList>
            <person name="Wang K."/>
        </authorList>
    </citation>
    <scope>NUCLEOTIDE SEQUENCE [LARGE SCALE GENOMIC DNA]</scope>
    <source>
        <strain evidence="1 2">NBRC 102662</strain>
    </source>
</reference>
<accession>A0A2D0NGT1</accession>
<dbReference type="AlphaFoldDB" id="A0A2D0NGT1"/>
<evidence type="ECO:0000313" key="1">
    <source>
        <dbReference type="EMBL" id="PHN07702.1"/>
    </source>
</evidence>
<evidence type="ECO:0000313" key="2">
    <source>
        <dbReference type="Proteomes" id="UP000223913"/>
    </source>
</evidence>
<comment type="caution">
    <text evidence="1">The sequence shown here is derived from an EMBL/GenBank/DDBJ whole genome shotgun (WGS) entry which is preliminary data.</text>
</comment>
<protein>
    <submittedName>
        <fullName evidence="1">Uncharacterized protein</fullName>
    </submittedName>
</protein>